<gene>
    <name evidence="1" type="ORF">Sangu_2247800</name>
</gene>
<organism evidence="1">
    <name type="scientific">Sesamum angustifolium</name>
    <dbReference type="NCBI Taxonomy" id="2727405"/>
    <lineage>
        <taxon>Eukaryota</taxon>
        <taxon>Viridiplantae</taxon>
        <taxon>Streptophyta</taxon>
        <taxon>Embryophyta</taxon>
        <taxon>Tracheophyta</taxon>
        <taxon>Spermatophyta</taxon>
        <taxon>Magnoliopsida</taxon>
        <taxon>eudicotyledons</taxon>
        <taxon>Gunneridae</taxon>
        <taxon>Pentapetalae</taxon>
        <taxon>asterids</taxon>
        <taxon>lamiids</taxon>
        <taxon>Lamiales</taxon>
        <taxon>Pedaliaceae</taxon>
        <taxon>Sesamum</taxon>
    </lineage>
</organism>
<evidence type="ECO:0000313" key="1">
    <source>
        <dbReference type="EMBL" id="KAL0314034.1"/>
    </source>
</evidence>
<protein>
    <submittedName>
        <fullName evidence="1">RING-H2 finger protein ATL7</fullName>
    </submittedName>
</protein>
<dbReference type="EMBL" id="JACGWK010000015">
    <property type="protein sequence ID" value="KAL0314034.1"/>
    <property type="molecule type" value="Genomic_DNA"/>
</dbReference>
<reference evidence="1" key="2">
    <citation type="journal article" date="2024" name="Plant">
        <title>Genomic evolution and insights into agronomic trait innovations of Sesamum species.</title>
        <authorList>
            <person name="Miao H."/>
            <person name="Wang L."/>
            <person name="Qu L."/>
            <person name="Liu H."/>
            <person name="Sun Y."/>
            <person name="Le M."/>
            <person name="Wang Q."/>
            <person name="Wei S."/>
            <person name="Zheng Y."/>
            <person name="Lin W."/>
            <person name="Duan Y."/>
            <person name="Cao H."/>
            <person name="Xiong S."/>
            <person name="Wang X."/>
            <person name="Wei L."/>
            <person name="Li C."/>
            <person name="Ma Q."/>
            <person name="Ju M."/>
            <person name="Zhao R."/>
            <person name="Li G."/>
            <person name="Mu C."/>
            <person name="Tian Q."/>
            <person name="Mei H."/>
            <person name="Zhang T."/>
            <person name="Gao T."/>
            <person name="Zhang H."/>
        </authorList>
    </citation>
    <scope>NUCLEOTIDE SEQUENCE</scope>
    <source>
        <strain evidence="1">G01</strain>
    </source>
</reference>
<proteinExistence type="predicted"/>
<name>A0AAW2L615_9LAMI</name>
<sequence>MRTGSFMPTSESSDDISRCELGLKKELREMLPVIVFKESFSVKDTQGLGIGGIA</sequence>
<reference evidence="1" key="1">
    <citation type="submission" date="2020-06" db="EMBL/GenBank/DDBJ databases">
        <authorList>
            <person name="Li T."/>
            <person name="Hu X."/>
            <person name="Zhang T."/>
            <person name="Song X."/>
            <person name="Zhang H."/>
            <person name="Dai N."/>
            <person name="Sheng W."/>
            <person name="Hou X."/>
            <person name="Wei L."/>
        </authorList>
    </citation>
    <scope>NUCLEOTIDE SEQUENCE</scope>
    <source>
        <strain evidence="1">G01</strain>
        <tissue evidence="1">Leaf</tissue>
    </source>
</reference>
<comment type="caution">
    <text evidence="1">The sequence shown here is derived from an EMBL/GenBank/DDBJ whole genome shotgun (WGS) entry which is preliminary data.</text>
</comment>
<accession>A0AAW2L615</accession>
<dbReference type="AlphaFoldDB" id="A0AAW2L615"/>